<dbReference type="SMART" id="SM00166">
    <property type="entry name" value="UBX"/>
    <property type="match status" value="2"/>
</dbReference>
<reference evidence="3" key="1">
    <citation type="journal article" date="2008" name="Nature">
        <title>The amphioxus genome and the evolution of the chordate karyotype.</title>
        <authorList>
            <consortium name="US DOE Joint Genome Institute (JGI-PGF)"/>
            <person name="Putnam N.H."/>
            <person name="Butts T."/>
            <person name="Ferrier D.E.K."/>
            <person name="Furlong R.F."/>
            <person name="Hellsten U."/>
            <person name="Kawashima T."/>
            <person name="Robinson-Rechavi M."/>
            <person name="Shoguchi E."/>
            <person name="Terry A."/>
            <person name="Yu J.-K."/>
            <person name="Benito-Gutierrez E.L."/>
            <person name="Dubchak I."/>
            <person name="Garcia-Fernandez J."/>
            <person name="Gibson-Brown J.J."/>
            <person name="Grigoriev I.V."/>
            <person name="Horton A.C."/>
            <person name="de Jong P.J."/>
            <person name="Jurka J."/>
            <person name="Kapitonov V.V."/>
            <person name="Kohara Y."/>
            <person name="Kuroki Y."/>
            <person name="Lindquist E."/>
            <person name="Lucas S."/>
            <person name="Osoegawa K."/>
            <person name="Pennacchio L.A."/>
            <person name="Salamov A.A."/>
            <person name="Satou Y."/>
            <person name="Sauka-Spengler T."/>
            <person name="Schmutz J."/>
            <person name="Shin-I T."/>
            <person name="Toyoda A."/>
            <person name="Bronner-Fraser M."/>
            <person name="Fujiyama A."/>
            <person name="Holland L.Z."/>
            <person name="Holland P.W.H."/>
            <person name="Satoh N."/>
            <person name="Rokhsar D.S."/>
        </authorList>
    </citation>
    <scope>NUCLEOTIDE SEQUENCE [LARGE SCALE GENOMIC DNA]</scope>
    <source>
        <strain evidence="3">S238N-H82</strain>
        <tissue evidence="3">Testes</tissue>
    </source>
</reference>
<feature type="compositionally biased region" description="Basic and acidic residues" evidence="1">
    <location>
        <begin position="248"/>
        <end position="271"/>
    </location>
</feature>
<name>C3YRG8_BRAFL</name>
<feature type="compositionally biased region" description="Polar residues" evidence="1">
    <location>
        <begin position="70"/>
        <end position="81"/>
    </location>
</feature>
<dbReference type="PROSITE" id="PS50033">
    <property type="entry name" value="UBX"/>
    <property type="match status" value="2"/>
</dbReference>
<dbReference type="PANTHER" id="PTHR23322">
    <property type="entry name" value="FAS-ASSOCIATED PROTEIN"/>
    <property type="match status" value="1"/>
</dbReference>
<dbReference type="InterPro" id="IPR050730">
    <property type="entry name" value="UBX_domain-protein"/>
</dbReference>
<dbReference type="InterPro" id="IPR001012">
    <property type="entry name" value="UBX_dom"/>
</dbReference>
<feature type="compositionally biased region" description="Basic and acidic residues" evidence="1">
    <location>
        <begin position="222"/>
        <end position="239"/>
    </location>
</feature>
<feature type="region of interest" description="Disordered" evidence="1">
    <location>
        <begin position="380"/>
        <end position="517"/>
    </location>
</feature>
<feature type="compositionally biased region" description="Basic and acidic residues" evidence="1">
    <location>
        <begin position="460"/>
        <end position="477"/>
    </location>
</feature>
<feature type="compositionally biased region" description="Low complexity" evidence="1">
    <location>
        <begin position="210"/>
        <end position="221"/>
    </location>
</feature>
<feature type="domain" description="UBX" evidence="2">
    <location>
        <begin position="535"/>
        <end position="614"/>
    </location>
</feature>
<feature type="compositionally biased region" description="Basic and acidic residues" evidence="1">
    <location>
        <begin position="486"/>
        <end position="509"/>
    </location>
</feature>
<dbReference type="PANTHER" id="PTHR23322:SF28">
    <property type="entry name" value="UBX DOMAIN-CONTAINING PROTEIN 10"/>
    <property type="match status" value="1"/>
</dbReference>
<proteinExistence type="predicted"/>
<dbReference type="InParanoid" id="C3YRG8"/>
<dbReference type="AlphaFoldDB" id="C3YRG8"/>
<dbReference type="InterPro" id="IPR029071">
    <property type="entry name" value="Ubiquitin-like_domsf"/>
</dbReference>
<feature type="compositionally biased region" description="Basic residues" evidence="1">
    <location>
        <begin position="85"/>
        <end position="97"/>
    </location>
</feature>
<dbReference type="SUPFAM" id="SSF54236">
    <property type="entry name" value="Ubiquitin-like"/>
    <property type="match status" value="2"/>
</dbReference>
<dbReference type="EMBL" id="GG666547">
    <property type="protein sequence ID" value="EEN57165.1"/>
    <property type="molecule type" value="Genomic_DNA"/>
</dbReference>
<dbReference type="Gene3D" id="3.10.20.90">
    <property type="entry name" value="Phosphatidylinositol 3-kinase Catalytic Subunit, Chain A, domain 1"/>
    <property type="match status" value="2"/>
</dbReference>
<dbReference type="STRING" id="7739.C3YRG8"/>
<accession>C3YRG8</accession>
<dbReference type="Pfam" id="PF00789">
    <property type="entry name" value="UBX"/>
    <property type="match status" value="2"/>
</dbReference>
<feature type="compositionally biased region" description="Low complexity" evidence="1">
    <location>
        <begin position="448"/>
        <end position="459"/>
    </location>
</feature>
<feature type="compositionally biased region" description="Basic residues" evidence="1">
    <location>
        <begin position="1"/>
        <end position="14"/>
    </location>
</feature>
<evidence type="ECO:0000259" key="2">
    <source>
        <dbReference type="PROSITE" id="PS50033"/>
    </source>
</evidence>
<sequence length="627" mass="69517">MARPVSRHGGRRQYGRSPMAPTGSEAGGNLMFPDSPSPSYGGEFIPSPPPTERPSSRRRGRIHDPADPNASPTATPNNTPETGHVRKMRPRSAKGRPRPGSARSPEMSGSPISASPPMHGSPIMRPSSREDSGIDILALSPPARPTSALSRYRVLPSIGPRPGTASEDGGVDGLSHGMDHMTLAGQSGHSAGEPRKRHRKRSTEEETYPQSSSSQRTNQSTEDLRRKNRNESRLQDKPKPHPRTVRTHQTEVRVQDEDEEEKRFEAKRQNEEAAQTPARPVSATWLARIPVPREPGVNQDRLLLALKLPGGQRLQRHFHTSDTLGGILAYAQTQTDQKLGTCEIAVQGTPQRLFTSSDFKKTIAEAEISDKTVLYIQADEEEEEEEDGMYRVLPSIGPRPGTASEDGGVDGLSHGMDHMTLAGQSGHSAGEPRKRHRKRSTEEETYPQSSSSQRTNQSTEDLRRKNRNESRLQDKPKPHPRTVRTHQTEVRVQDEDEEEKRFEAKRQNEEAAQTPARPVSATWLARIPVPREPGVNQDRLLLALKLPGGQRLQRHFHTSDTLGGILAYAQTQTDQKLGTCEIAVQGTPQRLFTSSDFKKTIAEAEISDKTVLYIQADEEEEEEEDGM</sequence>
<organism>
    <name type="scientific">Branchiostoma floridae</name>
    <name type="common">Florida lancelet</name>
    <name type="synonym">Amphioxus</name>
    <dbReference type="NCBI Taxonomy" id="7739"/>
    <lineage>
        <taxon>Eukaryota</taxon>
        <taxon>Metazoa</taxon>
        <taxon>Chordata</taxon>
        <taxon>Cephalochordata</taxon>
        <taxon>Leptocardii</taxon>
        <taxon>Amphioxiformes</taxon>
        <taxon>Branchiostomatidae</taxon>
        <taxon>Branchiostoma</taxon>
    </lineage>
</organism>
<evidence type="ECO:0000313" key="3">
    <source>
        <dbReference type="EMBL" id="EEN57165.1"/>
    </source>
</evidence>
<protein>
    <recommendedName>
        <fullName evidence="2">UBX domain-containing protein</fullName>
    </recommendedName>
</protein>
<feature type="domain" description="UBX" evidence="2">
    <location>
        <begin position="297"/>
        <end position="376"/>
    </location>
</feature>
<gene>
    <name evidence="3" type="ORF">BRAFLDRAFT_121068</name>
</gene>
<dbReference type="eggNOG" id="ENOG502S4IN">
    <property type="taxonomic scope" value="Eukaryota"/>
</dbReference>
<evidence type="ECO:0000256" key="1">
    <source>
        <dbReference type="SAM" id="MobiDB-lite"/>
    </source>
</evidence>
<feature type="region of interest" description="Disordered" evidence="1">
    <location>
        <begin position="1"/>
        <end position="279"/>
    </location>
</feature>
<dbReference type="CDD" id="cd17076">
    <property type="entry name" value="UBX_UBXN10"/>
    <property type="match status" value="2"/>
</dbReference>